<dbReference type="CDD" id="cd01428">
    <property type="entry name" value="ADK"/>
    <property type="match status" value="1"/>
</dbReference>
<evidence type="ECO:0000256" key="3">
    <source>
        <dbReference type="ARBA" id="ARBA00022741"/>
    </source>
</evidence>
<dbReference type="InterPro" id="IPR000850">
    <property type="entry name" value="Adenylat/UMP-CMP_kin"/>
</dbReference>
<reference evidence="8 9" key="1">
    <citation type="submission" date="2019-03" db="EMBL/GenBank/DDBJ databases">
        <authorList>
            <person name="Gaulin E."/>
            <person name="Dumas B."/>
        </authorList>
    </citation>
    <scope>NUCLEOTIDE SEQUENCE [LARGE SCALE GENOMIC DNA]</scope>
    <source>
        <strain evidence="8">CBS 568.67</strain>
    </source>
</reference>
<keyword evidence="4 5" id="KW-0418">Kinase</keyword>
<evidence type="ECO:0000256" key="5">
    <source>
        <dbReference type="RuleBase" id="RU003330"/>
    </source>
</evidence>
<evidence type="ECO:0000313" key="8">
    <source>
        <dbReference type="EMBL" id="VFT99757.1"/>
    </source>
</evidence>
<evidence type="ECO:0000313" key="7">
    <source>
        <dbReference type="EMBL" id="KAF0684952.1"/>
    </source>
</evidence>
<evidence type="ECO:0000313" key="9">
    <source>
        <dbReference type="Proteomes" id="UP000332933"/>
    </source>
</evidence>
<dbReference type="PANTHER" id="PTHR23359">
    <property type="entry name" value="NUCLEOTIDE KINASE"/>
    <property type="match status" value="1"/>
</dbReference>
<organism evidence="8 9">
    <name type="scientific">Aphanomyces stellatus</name>
    <dbReference type="NCBI Taxonomy" id="120398"/>
    <lineage>
        <taxon>Eukaryota</taxon>
        <taxon>Sar</taxon>
        <taxon>Stramenopiles</taxon>
        <taxon>Oomycota</taxon>
        <taxon>Saprolegniomycetes</taxon>
        <taxon>Saprolegniales</taxon>
        <taxon>Verrucalvaceae</taxon>
        <taxon>Aphanomyces</taxon>
    </lineage>
</organism>
<reference evidence="7" key="2">
    <citation type="submission" date="2019-06" db="EMBL/GenBank/DDBJ databases">
        <title>Genomics analysis of Aphanomyces spp. identifies a new class of oomycete effector associated with host adaptation.</title>
        <authorList>
            <person name="Gaulin E."/>
        </authorList>
    </citation>
    <scope>NUCLEOTIDE SEQUENCE</scope>
    <source>
        <strain evidence="7">CBS 578.67</strain>
    </source>
</reference>
<dbReference type="AlphaFoldDB" id="A0A485LM21"/>
<accession>A0A485LM21</accession>
<dbReference type="OrthoDB" id="439792at2759"/>
<dbReference type="InterPro" id="IPR027417">
    <property type="entry name" value="P-loop_NTPase"/>
</dbReference>
<dbReference type="Pfam" id="PF00406">
    <property type="entry name" value="ADK"/>
    <property type="match status" value="1"/>
</dbReference>
<dbReference type="SUPFAM" id="SSF57774">
    <property type="entry name" value="Microbial and mitochondrial ADK, insert 'zinc finger' domain"/>
    <property type="match status" value="1"/>
</dbReference>
<keyword evidence="2 5" id="KW-0808">Transferase</keyword>
<keyword evidence="3" id="KW-0547">Nucleotide-binding</keyword>
<dbReference type="InterPro" id="IPR036193">
    <property type="entry name" value="ADK_active_lid_dom_sf"/>
</dbReference>
<dbReference type="GO" id="GO:0005524">
    <property type="term" value="F:ATP binding"/>
    <property type="evidence" value="ECO:0007669"/>
    <property type="project" value="InterPro"/>
</dbReference>
<comment type="similarity">
    <text evidence="1 5">Belongs to the adenylate kinase family.</text>
</comment>
<dbReference type="GO" id="GO:0004017">
    <property type="term" value="F:AMP kinase activity"/>
    <property type="evidence" value="ECO:0007669"/>
    <property type="project" value="InterPro"/>
</dbReference>
<dbReference type="SUPFAM" id="SSF52540">
    <property type="entry name" value="P-loop containing nucleoside triphosphate hydrolases"/>
    <property type="match status" value="1"/>
</dbReference>
<keyword evidence="9" id="KW-1185">Reference proteome</keyword>
<dbReference type="Gene3D" id="2.30.29.30">
    <property type="entry name" value="Pleckstrin-homology domain (PH domain)/Phosphotyrosine-binding domain (PTB)"/>
    <property type="match status" value="1"/>
</dbReference>
<name>A0A485LM21_9STRA</name>
<protein>
    <submittedName>
        <fullName evidence="8">Aste57867_23109 protein</fullName>
    </submittedName>
</protein>
<dbReference type="Proteomes" id="UP000332933">
    <property type="component" value="Unassembled WGS sequence"/>
</dbReference>
<dbReference type="EMBL" id="CAADRA010007254">
    <property type="protein sequence ID" value="VFT99757.1"/>
    <property type="molecule type" value="Genomic_DNA"/>
</dbReference>
<evidence type="ECO:0000256" key="6">
    <source>
        <dbReference type="SAM" id="MobiDB-lite"/>
    </source>
</evidence>
<sequence length="434" mass="47893">MNEAATGVSWVMVSLTTQTDMIHAYVSGPPGSGKTTLCKKVGQALKLEHLSTGEILRENIKARTEWGRVAKKCIAAKTLVPDDVVVEMLAERVAKASNDGRGWVLDGFPRTVEQAAALRTKGIWPNVVLILELPSNDIRDRLVGRRFDPKTGDIYHAEFNVPRDPDVAARLIHRDDDMTMKIPARVDAYACYGHPTNREFLSIAYDVDADRPIADVAAEAMEILRSAGKKKSKSAPPSEVLLPSNQLKEAAPKATIEPEETEWSPPKSLLKQRPSSVATATTLQKVDAEIQRVVVDNNMVHQPSSSAAAADVAKLVDMERFKTMLVSGFDVIKHGRRGAPHTRTLFCDVEFKRLFWQKPDKKELKAKLDQSIALADVIQVVQGMKTDVFKRSGDTSKSDRYLSLIADDRTLDIEVASDELCVLLVRGLTAFLEA</sequence>
<dbReference type="HAMAP" id="MF_00235">
    <property type="entry name" value="Adenylate_kinase_Adk"/>
    <property type="match status" value="1"/>
</dbReference>
<dbReference type="InterPro" id="IPR033690">
    <property type="entry name" value="Adenylat_kinase_CS"/>
</dbReference>
<evidence type="ECO:0000256" key="4">
    <source>
        <dbReference type="ARBA" id="ARBA00022777"/>
    </source>
</evidence>
<proteinExistence type="inferred from homology"/>
<feature type="region of interest" description="Disordered" evidence="6">
    <location>
        <begin position="227"/>
        <end position="274"/>
    </location>
</feature>
<gene>
    <name evidence="8" type="primary">Aste57867_23109</name>
    <name evidence="7" type="ORF">As57867_023038</name>
    <name evidence="8" type="ORF">ASTE57867_23109</name>
</gene>
<dbReference type="InterPro" id="IPR011993">
    <property type="entry name" value="PH-like_dom_sf"/>
</dbReference>
<dbReference type="Gene3D" id="3.40.50.300">
    <property type="entry name" value="P-loop containing nucleotide triphosphate hydrolases"/>
    <property type="match status" value="1"/>
</dbReference>
<evidence type="ECO:0000256" key="2">
    <source>
        <dbReference type="ARBA" id="ARBA00022679"/>
    </source>
</evidence>
<dbReference type="PROSITE" id="PS00113">
    <property type="entry name" value="ADENYLATE_KINASE"/>
    <property type="match status" value="1"/>
</dbReference>
<evidence type="ECO:0000256" key="1">
    <source>
        <dbReference type="ARBA" id="ARBA00007220"/>
    </source>
</evidence>
<dbReference type="PRINTS" id="PR00094">
    <property type="entry name" value="ADENYLTKNASE"/>
</dbReference>
<dbReference type="SUPFAM" id="SSF50729">
    <property type="entry name" value="PH domain-like"/>
    <property type="match status" value="1"/>
</dbReference>
<dbReference type="EMBL" id="VJMH01007228">
    <property type="protein sequence ID" value="KAF0684952.1"/>
    <property type="molecule type" value="Genomic_DNA"/>
</dbReference>